<evidence type="ECO:0000256" key="1">
    <source>
        <dbReference type="SAM" id="MobiDB-lite"/>
    </source>
</evidence>
<organism evidence="3 4">
    <name type="scientific">Durusdinium trenchii</name>
    <dbReference type="NCBI Taxonomy" id="1381693"/>
    <lineage>
        <taxon>Eukaryota</taxon>
        <taxon>Sar</taxon>
        <taxon>Alveolata</taxon>
        <taxon>Dinophyceae</taxon>
        <taxon>Suessiales</taxon>
        <taxon>Symbiodiniaceae</taxon>
        <taxon>Durusdinium</taxon>
    </lineage>
</organism>
<reference evidence="3 4" key="1">
    <citation type="submission" date="2024-02" db="EMBL/GenBank/DDBJ databases">
        <authorList>
            <person name="Chen Y."/>
            <person name="Shah S."/>
            <person name="Dougan E. K."/>
            <person name="Thang M."/>
            <person name="Chan C."/>
        </authorList>
    </citation>
    <scope>NUCLEOTIDE SEQUENCE [LARGE SCALE GENOMIC DNA]</scope>
</reference>
<dbReference type="CDD" id="cd00164">
    <property type="entry name" value="S1_like"/>
    <property type="match status" value="1"/>
</dbReference>
<evidence type="ECO:0000313" key="3">
    <source>
        <dbReference type="EMBL" id="CAK9054860.1"/>
    </source>
</evidence>
<dbReference type="SMART" id="SM00316">
    <property type="entry name" value="S1"/>
    <property type="match status" value="1"/>
</dbReference>
<feature type="compositionally biased region" description="Basic and acidic residues" evidence="1">
    <location>
        <begin position="350"/>
        <end position="360"/>
    </location>
</feature>
<feature type="domain" description="S1 motif" evidence="2">
    <location>
        <begin position="215"/>
        <end position="301"/>
    </location>
</feature>
<feature type="compositionally biased region" description="Gly residues" evidence="1">
    <location>
        <begin position="379"/>
        <end position="388"/>
    </location>
</feature>
<dbReference type="EMBL" id="CAXAMN010019724">
    <property type="protein sequence ID" value="CAK9054860.1"/>
    <property type="molecule type" value="Genomic_DNA"/>
</dbReference>
<dbReference type="SUPFAM" id="SSF50249">
    <property type="entry name" value="Nucleic acid-binding proteins"/>
    <property type="match status" value="1"/>
</dbReference>
<feature type="domain" description="S1 motif" evidence="2">
    <location>
        <begin position="70"/>
        <end position="133"/>
    </location>
</feature>
<dbReference type="Pfam" id="PF00575">
    <property type="entry name" value="S1"/>
    <property type="match status" value="1"/>
</dbReference>
<gene>
    <name evidence="3" type="ORF">CCMP2556_LOCUS27382</name>
</gene>
<name>A0ABP0MXW4_9DINO</name>
<sequence>MCSVLPLHPMAPLPLHAARGALPRAVRPAARARGACGTKVWVPLVTSQVAARGGQARKASGRPVADFKVGDAVTGTVTQIYCPGGVSVDVGCETLAFLEVEEFSDGFPAEGPFRFRPGDTVHARVLDVNPDARPPDRVTGFPGWTAATGRSRSFPVVPVLRRVEDHGEPDPFGEHGDTGKLHLTLRSGPLERPTRFVADASRPANLDAFSDISMEAWLVGEVVMMSNWAVYVKVQRGEESFVGILELEEFSKDFAQVQHFGHGGDCRGAQISRQVAIRGCEVQVRIKEVDLESRRLLLTMRHMDADSASEQRRAPAAGAFVHPEDAVAIRIGDSSHPPEDREIRLIVNMEKPDHSADVSKQRKPKTMLGGIQPWAVGAGAQGQGDGTG</sequence>
<feature type="region of interest" description="Disordered" evidence="1">
    <location>
        <begin position="350"/>
        <end position="388"/>
    </location>
</feature>
<dbReference type="InterPro" id="IPR003029">
    <property type="entry name" value="S1_domain"/>
</dbReference>
<evidence type="ECO:0000259" key="2">
    <source>
        <dbReference type="PROSITE" id="PS50126"/>
    </source>
</evidence>
<dbReference type="Gene3D" id="2.40.50.140">
    <property type="entry name" value="Nucleic acid-binding proteins"/>
    <property type="match status" value="1"/>
</dbReference>
<comment type="caution">
    <text evidence="3">The sequence shown here is derived from an EMBL/GenBank/DDBJ whole genome shotgun (WGS) entry which is preliminary data.</text>
</comment>
<protein>
    <recommendedName>
        <fullName evidence="2">S1 motif domain-containing protein</fullName>
    </recommendedName>
</protein>
<dbReference type="Proteomes" id="UP001642484">
    <property type="component" value="Unassembled WGS sequence"/>
</dbReference>
<feature type="non-terminal residue" evidence="3">
    <location>
        <position position="388"/>
    </location>
</feature>
<dbReference type="InterPro" id="IPR012340">
    <property type="entry name" value="NA-bd_OB-fold"/>
</dbReference>
<evidence type="ECO:0000313" key="4">
    <source>
        <dbReference type="Proteomes" id="UP001642484"/>
    </source>
</evidence>
<dbReference type="PROSITE" id="PS50126">
    <property type="entry name" value="S1"/>
    <property type="match status" value="2"/>
</dbReference>
<keyword evidence="4" id="KW-1185">Reference proteome</keyword>
<proteinExistence type="predicted"/>
<accession>A0ABP0MXW4</accession>